<organism evidence="1 2">
    <name type="scientific">Heracleum sosnowskyi</name>
    <dbReference type="NCBI Taxonomy" id="360622"/>
    <lineage>
        <taxon>Eukaryota</taxon>
        <taxon>Viridiplantae</taxon>
        <taxon>Streptophyta</taxon>
        <taxon>Embryophyta</taxon>
        <taxon>Tracheophyta</taxon>
        <taxon>Spermatophyta</taxon>
        <taxon>Magnoliopsida</taxon>
        <taxon>eudicotyledons</taxon>
        <taxon>Gunneridae</taxon>
        <taxon>Pentapetalae</taxon>
        <taxon>asterids</taxon>
        <taxon>campanulids</taxon>
        <taxon>Apiales</taxon>
        <taxon>Apiaceae</taxon>
        <taxon>Apioideae</taxon>
        <taxon>apioid superclade</taxon>
        <taxon>Tordylieae</taxon>
        <taxon>Tordyliinae</taxon>
        <taxon>Heracleum</taxon>
    </lineage>
</organism>
<reference evidence="1" key="2">
    <citation type="submission" date="2023-05" db="EMBL/GenBank/DDBJ databases">
        <authorList>
            <person name="Schelkunov M.I."/>
        </authorList>
    </citation>
    <scope>NUCLEOTIDE SEQUENCE</scope>
    <source>
        <strain evidence="1">Hsosn_3</strain>
        <tissue evidence="1">Leaf</tissue>
    </source>
</reference>
<proteinExistence type="predicted"/>
<keyword evidence="2" id="KW-1185">Reference proteome</keyword>
<evidence type="ECO:0000313" key="1">
    <source>
        <dbReference type="EMBL" id="KAK1391094.1"/>
    </source>
</evidence>
<protein>
    <submittedName>
        <fullName evidence="1">Uncharacterized protein</fullName>
    </submittedName>
</protein>
<sequence length="180" mass="19940">MDKANMITILCSLLKKSDYDVKLEAAWAILTGILHHGCGVNVLLCLSWNLKSRFVFQYSTLFPRIPVPVMRLIVTNLERSDHSTAQQPPSVKASLLVSFGRHAPHRPGTPLLSAALSSHLLIAGLMVLKKLSDLVVLPRSVIRTIMLKLNLVSCSDMEQASNYIKVAMLHSELRVETVSQ</sequence>
<gene>
    <name evidence="1" type="ORF">POM88_019272</name>
</gene>
<dbReference type="EMBL" id="JAUIZM010000004">
    <property type="protein sequence ID" value="KAK1391094.1"/>
    <property type="molecule type" value="Genomic_DNA"/>
</dbReference>
<dbReference type="AlphaFoldDB" id="A0AAD8ITW9"/>
<comment type="caution">
    <text evidence="1">The sequence shown here is derived from an EMBL/GenBank/DDBJ whole genome shotgun (WGS) entry which is preliminary data.</text>
</comment>
<dbReference type="Proteomes" id="UP001237642">
    <property type="component" value="Unassembled WGS sequence"/>
</dbReference>
<reference evidence="1" key="1">
    <citation type="submission" date="2023-02" db="EMBL/GenBank/DDBJ databases">
        <title>Genome of toxic invasive species Heracleum sosnowskyi carries increased number of genes despite the absence of recent whole-genome duplications.</title>
        <authorList>
            <person name="Schelkunov M."/>
            <person name="Shtratnikova V."/>
            <person name="Makarenko M."/>
            <person name="Klepikova A."/>
            <person name="Omelchenko D."/>
            <person name="Novikova G."/>
            <person name="Obukhova E."/>
            <person name="Bogdanov V."/>
            <person name="Penin A."/>
            <person name="Logacheva M."/>
        </authorList>
    </citation>
    <scope>NUCLEOTIDE SEQUENCE</scope>
    <source>
        <strain evidence="1">Hsosn_3</strain>
        <tissue evidence="1">Leaf</tissue>
    </source>
</reference>
<accession>A0AAD8ITW9</accession>
<evidence type="ECO:0000313" key="2">
    <source>
        <dbReference type="Proteomes" id="UP001237642"/>
    </source>
</evidence>
<name>A0AAD8ITW9_9APIA</name>